<dbReference type="InterPro" id="IPR022529">
    <property type="entry name" value="DUF3530"/>
</dbReference>
<dbReference type="AlphaFoldDB" id="A4C9A3"/>
<evidence type="ECO:0000313" key="1">
    <source>
        <dbReference type="EMBL" id="EAR29168.1"/>
    </source>
</evidence>
<accession>A4C9A3</accession>
<dbReference type="STRING" id="87626.PTD2_08989"/>
<dbReference type="EMBL" id="AAOH01000003">
    <property type="protein sequence ID" value="EAR29168.1"/>
    <property type="molecule type" value="Genomic_DNA"/>
</dbReference>
<sequence>MLIWSLNLFAAQALEIKAPDSLESIFQQDQFHYYRGDEIKMVLAGETEFATLFRDRTSAMAKGIVILMPDWQLPANNYYGLDSLRKTLNQYGWVSYAMNIPDPIAFYQQEIKADNTLFHAPDAERLDSDALNAYQLQLMSRFKAVYQTALGHPGFIIVIAQGATSTLLVDYFAKTPEEEVDALIFLSSYLPDRAKNELLNQNFAKVKPPVLDIFSTADSSLVKETLSQRKIIATREHKLNYRQRELFNSQTSPQQQARLTKEIYGFLTKSGL</sequence>
<proteinExistence type="predicted"/>
<organism evidence="1 2">
    <name type="scientific">Pseudoalteromonas tunicata D2</name>
    <dbReference type="NCBI Taxonomy" id="87626"/>
    <lineage>
        <taxon>Bacteria</taxon>
        <taxon>Pseudomonadati</taxon>
        <taxon>Pseudomonadota</taxon>
        <taxon>Gammaproteobacteria</taxon>
        <taxon>Alteromonadales</taxon>
        <taxon>Pseudoalteromonadaceae</taxon>
        <taxon>Pseudoalteromonas</taxon>
    </lineage>
</organism>
<protein>
    <submittedName>
        <fullName evidence="1">Uncharacterized protein</fullName>
    </submittedName>
</protein>
<dbReference type="Pfam" id="PF12048">
    <property type="entry name" value="DUF3530"/>
    <property type="match status" value="1"/>
</dbReference>
<evidence type="ECO:0000313" key="2">
    <source>
        <dbReference type="Proteomes" id="UP000006201"/>
    </source>
</evidence>
<dbReference type="eggNOG" id="ENOG5032ZR3">
    <property type="taxonomic scope" value="Bacteria"/>
</dbReference>
<dbReference type="Proteomes" id="UP000006201">
    <property type="component" value="Unassembled WGS sequence"/>
</dbReference>
<reference evidence="1 2" key="1">
    <citation type="submission" date="2006-02" db="EMBL/GenBank/DDBJ databases">
        <authorList>
            <person name="Moran M.A."/>
            <person name="Kjelleberg S."/>
            <person name="Egan S."/>
            <person name="Saunders N."/>
            <person name="Thomas T."/>
            <person name="Ferriera S."/>
            <person name="Johnson J."/>
            <person name="Kravitz S."/>
            <person name="Halpern A."/>
            <person name="Remington K."/>
            <person name="Beeson K."/>
            <person name="Tran B."/>
            <person name="Rogers Y.-H."/>
            <person name="Friedman R."/>
            <person name="Venter J.C."/>
        </authorList>
    </citation>
    <scope>NUCLEOTIDE SEQUENCE [LARGE SCALE GENOMIC DNA]</scope>
    <source>
        <strain evidence="1 2">D2</strain>
    </source>
</reference>
<dbReference type="HOGENOM" id="CLU_1022586_0_0_6"/>
<gene>
    <name evidence="1" type="ORF">PTD2_08989</name>
</gene>
<keyword evidence="2" id="KW-1185">Reference proteome</keyword>
<comment type="caution">
    <text evidence="1">The sequence shown here is derived from an EMBL/GenBank/DDBJ whole genome shotgun (WGS) entry which is preliminary data.</text>
</comment>
<dbReference type="ESTHER" id="9gamm-a4c9a3">
    <property type="family name" value="Duf_3530"/>
</dbReference>
<name>A4C9A3_9GAMM</name>